<dbReference type="RefSeq" id="WP_121444278.1">
    <property type="nucleotide sequence ID" value="NZ_RBIJ01000002.1"/>
</dbReference>
<evidence type="ECO:0000256" key="1">
    <source>
        <dbReference type="SAM" id="Phobius"/>
    </source>
</evidence>
<sequence>MPEIAALGFAALLGALLAFLHALYLASVSARHRSIAFHVGEGLLFAFWAVAFTAFAQVGTGGKHLPDLLLGALAGAAVYRFFVPPVPPRVPRAIWRIVRSTCFPLLLVVRGARAFVQIFRKFVVFLLRPLRPLEIGFWNATLWIRAFVRRKERE</sequence>
<name>A0A660KZ39_9BACL</name>
<reference evidence="2 3" key="1">
    <citation type="submission" date="2018-10" db="EMBL/GenBank/DDBJ databases">
        <title>Genomic Encyclopedia of Type Strains, Phase IV (KMG-IV): sequencing the most valuable type-strain genomes for metagenomic binning, comparative biology and taxonomic classification.</title>
        <authorList>
            <person name="Goeker M."/>
        </authorList>
    </citation>
    <scope>NUCLEOTIDE SEQUENCE [LARGE SCALE GENOMIC DNA]</scope>
    <source>
        <strain evidence="2 3">DSM 22653</strain>
    </source>
</reference>
<proteinExistence type="predicted"/>
<feature type="transmembrane region" description="Helical" evidence="1">
    <location>
        <begin position="35"/>
        <end position="56"/>
    </location>
</feature>
<evidence type="ECO:0000313" key="3">
    <source>
        <dbReference type="Proteomes" id="UP000267019"/>
    </source>
</evidence>
<keyword evidence="1" id="KW-0812">Transmembrane</keyword>
<dbReference type="AlphaFoldDB" id="A0A660KZ39"/>
<evidence type="ECO:0000313" key="2">
    <source>
        <dbReference type="EMBL" id="RKQ85624.1"/>
    </source>
</evidence>
<comment type="caution">
    <text evidence="2">The sequence shown here is derived from an EMBL/GenBank/DDBJ whole genome shotgun (WGS) entry which is preliminary data.</text>
</comment>
<protein>
    <recommendedName>
        <fullName evidence="4">Spore cortex biosynthesis protein YabQ</fullName>
    </recommendedName>
</protein>
<accession>A0A660KZ39</accession>
<dbReference type="EMBL" id="RBIJ01000002">
    <property type="protein sequence ID" value="RKQ85624.1"/>
    <property type="molecule type" value="Genomic_DNA"/>
</dbReference>
<keyword evidence="1" id="KW-0472">Membrane</keyword>
<dbReference type="Proteomes" id="UP000267019">
    <property type="component" value="Unassembled WGS sequence"/>
</dbReference>
<keyword evidence="1" id="KW-1133">Transmembrane helix</keyword>
<gene>
    <name evidence="2" type="ORF">C7438_1029</name>
</gene>
<keyword evidence="3" id="KW-1185">Reference proteome</keyword>
<evidence type="ECO:0008006" key="4">
    <source>
        <dbReference type="Google" id="ProtNLM"/>
    </source>
</evidence>
<organism evidence="2 3">
    <name type="scientific">Brockia lithotrophica</name>
    <dbReference type="NCBI Taxonomy" id="933949"/>
    <lineage>
        <taxon>Bacteria</taxon>
        <taxon>Bacillati</taxon>
        <taxon>Bacillota</taxon>
        <taxon>Bacilli</taxon>
        <taxon>Bacillales</taxon>
        <taxon>Bacillales Family X. Incertae Sedis</taxon>
        <taxon>Brockia</taxon>
    </lineage>
</organism>